<dbReference type="NCBIfam" id="TIGR03824">
    <property type="entry name" value="FlgM_jcvi"/>
    <property type="match status" value="1"/>
</dbReference>
<keyword evidence="3" id="KW-0678">Repressor</keyword>
<keyword evidence="4" id="KW-1005">Bacterial flagellum biogenesis</keyword>
<dbReference type="AlphaFoldDB" id="A0A2S6G0Q5"/>
<evidence type="ECO:0000256" key="1">
    <source>
        <dbReference type="ARBA" id="ARBA00005322"/>
    </source>
</evidence>
<sequence length="94" mass="10765">MNIKPINHNVSFIKAYGDNKKVNESNKSISKKDSIEISSTARSLRDMSFDNIDMIKDEKKVESIKLSVENGTYKVHSKDLADKMLKIMKGREFL</sequence>
<dbReference type="InterPro" id="IPR007412">
    <property type="entry name" value="FlgM"/>
</dbReference>
<dbReference type="STRING" id="37659.GCA_000703125_02816"/>
<evidence type="ECO:0000256" key="2">
    <source>
        <dbReference type="ARBA" id="ARBA00017823"/>
    </source>
</evidence>
<dbReference type="EMBL" id="PTIS01000001">
    <property type="protein sequence ID" value="PPK49481.1"/>
    <property type="molecule type" value="Genomic_DNA"/>
</dbReference>
<evidence type="ECO:0000256" key="3">
    <source>
        <dbReference type="ARBA" id="ARBA00022491"/>
    </source>
</evidence>
<feature type="domain" description="Anti-sigma-28 factor FlgM C-terminal" evidence="7">
    <location>
        <begin position="33"/>
        <end position="86"/>
    </location>
</feature>
<proteinExistence type="inferred from homology"/>
<evidence type="ECO:0000256" key="4">
    <source>
        <dbReference type="ARBA" id="ARBA00022795"/>
    </source>
</evidence>
<evidence type="ECO:0000256" key="6">
    <source>
        <dbReference type="ARBA" id="ARBA00023163"/>
    </source>
</evidence>
<gene>
    <name evidence="8" type="ORF">BD821_101142</name>
</gene>
<dbReference type="Proteomes" id="UP000239863">
    <property type="component" value="Unassembled WGS sequence"/>
</dbReference>
<keyword evidence="5" id="KW-0805">Transcription regulation</keyword>
<protein>
    <recommendedName>
        <fullName evidence="2">Negative regulator of flagellin synthesis</fullName>
    </recommendedName>
</protein>
<dbReference type="InterPro" id="IPR031316">
    <property type="entry name" value="FlgM_C"/>
</dbReference>
<dbReference type="GeneID" id="75091617"/>
<dbReference type="GO" id="GO:0045892">
    <property type="term" value="P:negative regulation of DNA-templated transcription"/>
    <property type="evidence" value="ECO:0007669"/>
    <property type="project" value="InterPro"/>
</dbReference>
<dbReference type="RefSeq" id="WP_029453494.1">
    <property type="nucleotide sequence ID" value="NZ_PTIS01000001.1"/>
</dbReference>
<dbReference type="Pfam" id="PF04316">
    <property type="entry name" value="FlgM"/>
    <property type="match status" value="1"/>
</dbReference>
<comment type="similarity">
    <text evidence="1">Belongs to the FlgM family.</text>
</comment>
<organism evidence="8 9">
    <name type="scientific">Clostridium algidicarnis DSM 15099</name>
    <dbReference type="NCBI Taxonomy" id="1121295"/>
    <lineage>
        <taxon>Bacteria</taxon>
        <taxon>Bacillati</taxon>
        <taxon>Bacillota</taxon>
        <taxon>Clostridia</taxon>
        <taxon>Eubacteriales</taxon>
        <taxon>Clostridiaceae</taxon>
        <taxon>Clostridium</taxon>
    </lineage>
</organism>
<dbReference type="OrthoDB" id="2112800at2"/>
<evidence type="ECO:0000313" key="8">
    <source>
        <dbReference type="EMBL" id="PPK49481.1"/>
    </source>
</evidence>
<comment type="caution">
    <text evidence="8">The sequence shown here is derived from an EMBL/GenBank/DDBJ whole genome shotgun (WGS) entry which is preliminary data.</text>
</comment>
<dbReference type="SUPFAM" id="SSF101498">
    <property type="entry name" value="Anti-sigma factor FlgM"/>
    <property type="match status" value="1"/>
</dbReference>
<name>A0A2S6G0Q5_9CLOT</name>
<dbReference type="InterPro" id="IPR035890">
    <property type="entry name" value="Anti-sigma-28_factor_FlgM_sf"/>
</dbReference>
<keyword evidence="6" id="KW-0804">Transcription</keyword>
<reference evidence="8 9" key="1">
    <citation type="submission" date="2018-02" db="EMBL/GenBank/DDBJ databases">
        <title>Genomic Encyclopedia of Archaeal and Bacterial Type Strains, Phase II (KMG-II): from individual species to whole genera.</title>
        <authorList>
            <person name="Goeker M."/>
        </authorList>
    </citation>
    <scope>NUCLEOTIDE SEQUENCE [LARGE SCALE GENOMIC DNA]</scope>
    <source>
        <strain evidence="8 9">DSM 15099</strain>
    </source>
</reference>
<evidence type="ECO:0000259" key="7">
    <source>
        <dbReference type="Pfam" id="PF04316"/>
    </source>
</evidence>
<dbReference type="GO" id="GO:0044781">
    <property type="term" value="P:bacterial-type flagellum organization"/>
    <property type="evidence" value="ECO:0007669"/>
    <property type="project" value="UniProtKB-KW"/>
</dbReference>
<evidence type="ECO:0000256" key="5">
    <source>
        <dbReference type="ARBA" id="ARBA00023015"/>
    </source>
</evidence>
<evidence type="ECO:0000313" key="9">
    <source>
        <dbReference type="Proteomes" id="UP000239863"/>
    </source>
</evidence>
<accession>A0A2S6G0Q5</accession>